<keyword evidence="4" id="KW-0138">CF(0)</keyword>
<evidence type="ECO:0000313" key="12">
    <source>
        <dbReference type="Proteomes" id="UP000192578"/>
    </source>
</evidence>
<evidence type="ECO:0000256" key="9">
    <source>
        <dbReference type="ARBA" id="ARBA00023310"/>
    </source>
</evidence>
<evidence type="ECO:0000256" key="4">
    <source>
        <dbReference type="ARBA" id="ARBA00022547"/>
    </source>
</evidence>
<evidence type="ECO:0000256" key="3">
    <source>
        <dbReference type="ARBA" id="ARBA00022448"/>
    </source>
</evidence>
<keyword evidence="10" id="KW-1133">Transmembrane helix</keyword>
<dbReference type="Pfam" id="PF10206">
    <property type="entry name" value="WRW"/>
    <property type="match status" value="1"/>
</dbReference>
<keyword evidence="3" id="KW-0813">Transport</keyword>
<keyword evidence="12" id="KW-1185">Reference proteome</keyword>
<keyword evidence="9" id="KW-0066">ATP synthesis</keyword>
<keyword evidence="5" id="KW-0375">Hydrogen ion transport</keyword>
<evidence type="ECO:0000256" key="5">
    <source>
        <dbReference type="ARBA" id="ARBA00022781"/>
    </source>
</evidence>
<dbReference type="GO" id="GO:0031966">
    <property type="term" value="C:mitochondrial membrane"/>
    <property type="evidence" value="ECO:0007669"/>
    <property type="project" value="UniProtKB-SubCell"/>
</dbReference>
<evidence type="ECO:0000256" key="6">
    <source>
        <dbReference type="ARBA" id="ARBA00023065"/>
    </source>
</evidence>
<name>A0A9X6NC31_HYPEX</name>
<comment type="caution">
    <text evidence="11">The sequence shown here is derived from an EMBL/GenBank/DDBJ whole genome shotgun (WGS) entry which is preliminary data.</text>
</comment>
<comment type="similarity">
    <text evidence="2">Belongs to the ATPase F chain family.</text>
</comment>
<evidence type="ECO:0000256" key="8">
    <source>
        <dbReference type="ARBA" id="ARBA00023136"/>
    </source>
</evidence>
<sequence>MRVLFDFGLDGVFLQNLLRFRVDLTLLLAFLVNVNALAGFATVTAGGDQISEYARFGTSKTLPKHLVQMHLNVRGDVETNFIGKRCSSDRESDEVPALLRTEDEILDAGDETLLPADTPFGQVKIGELPAWLSRRSLNPVAMSRAASRGYWRWFHKYVAMRYGTAAPYVQFAVGLSALFYCINYKSIRLHSQAKYH</sequence>
<protein>
    <submittedName>
        <fullName evidence="11">ATP synthase subunit f, mitochondrial</fullName>
    </submittedName>
</protein>
<evidence type="ECO:0000256" key="1">
    <source>
        <dbReference type="ARBA" id="ARBA00004325"/>
    </source>
</evidence>
<dbReference type="Proteomes" id="UP000192578">
    <property type="component" value="Unassembled WGS sequence"/>
</dbReference>
<organism evidence="11 12">
    <name type="scientific">Hypsibius exemplaris</name>
    <name type="common">Freshwater tardigrade</name>
    <dbReference type="NCBI Taxonomy" id="2072580"/>
    <lineage>
        <taxon>Eukaryota</taxon>
        <taxon>Metazoa</taxon>
        <taxon>Ecdysozoa</taxon>
        <taxon>Tardigrada</taxon>
        <taxon>Eutardigrada</taxon>
        <taxon>Parachela</taxon>
        <taxon>Hypsibioidea</taxon>
        <taxon>Hypsibiidae</taxon>
        <taxon>Hypsibius</taxon>
    </lineage>
</organism>
<evidence type="ECO:0000256" key="2">
    <source>
        <dbReference type="ARBA" id="ARBA00005895"/>
    </source>
</evidence>
<evidence type="ECO:0000313" key="11">
    <source>
        <dbReference type="EMBL" id="OWA51420.1"/>
    </source>
</evidence>
<dbReference type="OrthoDB" id="8921675at2759"/>
<dbReference type="InterPro" id="IPR019344">
    <property type="entry name" value="F1F0-ATPsyn_F_prd"/>
</dbReference>
<gene>
    <name evidence="11" type="ORF">BV898_15903</name>
</gene>
<dbReference type="AlphaFoldDB" id="A0A9X6NC31"/>
<evidence type="ECO:0000256" key="7">
    <source>
        <dbReference type="ARBA" id="ARBA00023128"/>
    </source>
</evidence>
<evidence type="ECO:0000256" key="10">
    <source>
        <dbReference type="SAM" id="Phobius"/>
    </source>
</evidence>
<dbReference type="PANTHER" id="PTHR13080">
    <property type="entry name" value="ATP SYNTHASE F CHAIN, MITOCHONDRIAL-RELATED"/>
    <property type="match status" value="1"/>
</dbReference>
<proteinExistence type="inferred from homology"/>
<keyword evidence="8 10" id="KW-0472">Membrane</keyword>
<keyword evidence="6" id="KW-0406">Ion transport</keyword>
<keyword evidence="7" id="KW-0496">Mitochondrion</keyword>
<accession>A0A9X6NC31</accession>
<comment type="subcellular location">
    <subcellularLocation>
        <location evidence="1">Mitochondrion membrane</location>
    </subcellularLocation>
</comment>
<keyword evidence="10" id="KW-0812">Transmembrane</keyword>
<dbReference type="GO" id="GO:0042776">
    <property type="term" value="P:proton motive force-driven mitochondrial ATP synthesis"/>
    <property type="evidence" value="ECO:0007669"/>
    <property type="project" value="TreeGrafter"/>
</dbReference>
<reference evidence="12" key="1">
    <citation type="submission" date="2017-01" db="EMBL/GenBank/DDBJ databases">
        <title>Comparative genomics of anhydrobiosis in the tardigrade Hypsibius dujardini.</title>
        <authorList>
            <person name="Yoshida Y."/>
            <person name="Koutsovoulos G."/>
            <person name="Laetsch D."/>
            <person name="Stevens L."/>
            <person name="Kumar S."/>
            <person name="Horikawa D."/>
            <person name="Ishino K."/>
            <person name="Komine S."/>
            <person name="Tomita M."/>
            <person name="Blaxter M."/>
            <person name="Arakawa K."/>
        </authorList>
    </citation>
    <scope>NUCLEOTIDE SEQUENCE [LARGE SCALE GENOMIC DNA]</scope>
    <source>
        <strain evidence="12">Z151</strain>
    </source>
</reference>
<dbReference type="GO" id="GO:0046933">
    <property type="term" value="F:proton-transporting ATP synthase activity, rotational mechanism"/>
    <property type="evidence" value="ECO:0007669"/>
    <property type="project" value="TreeGrafter"/>
</dbReference>
<dbReference type="PANTHER" id="PTHR13080:SF20">
    <property type="entry name" value="ATP SYNTHASE SUBUNIT F, MITOCHONDRIAL-RELATED"/>
    <property type="match status" value="1"/>
</dbReference>
<dbReference type="EMBL" id="MTYJ01000226">
    <property type="protein sequence ID" value="OWA51420.1"/>
    <property type="molecule type" value="Genomic_DNA"/>
</dbReference>
<feature type="transmembrane region" description="Helical" evidence="10">
    <location>
        <begin position="24"/>
        <end position="45"/>
    </location>
</feature>
<dbReference type="GO" id="GO:0045259">
    <property type="term" value="C:proton-transporting ATP synthase complex"/>
    <property type="evidence" value="ECO:0007669"/>
    <property type="project" value="UniProtKB-KW"/>
</dbReference>